<feature type="domain" description="Fe2OG dioxygenase" evidence="7">
    <location>
        <begin position="74"/>
        <end position="181"/>
    </location>
</feature>
<organism evidence="8 9">
    <name type="scientific">Caenorhabditis japonica</name>
    <dbReference type="NCBI Taxonomy" id="281687"/>
    <lineage>
        <taxon>Eukaryota</taxon>
        <taxon>Metazoa</taxon>
        <taxon>Ecdysozoa</taxon>
        <taxon>Nematoda</taxon>
        <taxon>Chromadorea</taxon>
        <taxon>Rhabditida</taxon>
        <taxon>Rhabditina</taxon>
        <taxon>Rhabditomorpha</taxon>
        <taxon>Rhabditoidea</taxon>
        <taxon>Rhabditidae</taxon>
        <taxon>Peloderinae</taxon>
        <taxon>Caenorhabditis</taxon>
    </lineage>
</organism>
<dbReference type="EnsemblMetazoa" id="CJA04272a.1">
    <property type="protein sequence ID" value="CJA04272a.1"/>
    <property type="gene ID" value="WBGene00123476"/>
</dbReference>
<dbReference type="FunFam" id="2.60.120.620:FF:000030">
    <property type="entry name" value="Proline HYdroxylase"/>
    <property type="match status" value="1"/>
</dbReference>
<dbReference type="GO" id="GO:0004656">
    <property type="term" value="F:procollagen-proline 4-dioxygenase activity"/>
    <property type="evidence" value="ECO:0007669"/>
    <property type="project" value="TreeGrafter"/>
</dbReference>
<proteinExistence type="predicted"/>
<keyword evidence="4" id="KW-0223">Dioxygenase</keyword>
<keyword evidence="9" id="KW-1185">Reference proteome</keyword>
<evidence type="ECO:0000256" key="5">
    <source>
        <dbReference type="ARBA" id="ARBA00023002"/>
    </source>
</evidence>
<dbReference type="InterPro" id="IPR045054">
    <property type="entry name" value="P4HA-like"/>
</dbReference>
<dbReference type="InterPro" id="IPR006620">
    <property type="entry name" value="Pro_4_hyd_alph"/>
</dbReference>
<dbReference type="AlphaFoldDB" id="A0A8R1DK09"/>
<dbReference type="SMART" id="SM00702">
    <property type="entry name" value="P4Hc"/>
    <property type="match status" value="1"/>
</dbReference>
<evidence type="ECO:0000256" key="4">
    <source>
        <dbReference type="ARBA" id="ARBA00022964"/>
    </source>
</evidence>
<keyword evidence="6" id="KW-0408">Iron</keyword>
<dbReference type="GO" id="GO:0031418">
    <property type="term" value="F:L-ascorbic acid binding"/>
    <property type="evidence" value="ECO:0007669"/>
    <property type="project" value="UniProtKB-KW"/>
</dbReference>
<dbReference type="Pfam" id="PF13640">
    <property type="entry name" value="2OG-FeII_Oxy_3"/>
    <property type="match status" value="1"/>
</dbReference>
<comment type="cofactor">
    <cofactor evidence="1">
        <name>L-ascorbate</name>
        <dbReference type="ChEBI" id="CHEBI:38290"/>
    </cofactor>
</comment>
<protein>
    <submittedName>
        <fullName evidence="8">Fe2OG dioxygenase domain-containing protein</fullName>
    </submittedName>
</protein>
<name>A0A8R1DK09_CAEJA</name>
<dbReference type="PROSITE" id="PS51471">
    <property type="entry name" value="FE2OG_OXY"/>
    <property type="match status" value="1"/>
</dbReference>
<dbReference type="PANTHER" id="PTHR10869">
    <property type="entry name" value="PROLYL 4-HYDROXYLASE ALPHA SUBUNIT"/>
    <property type="match status" value="1"/>
</dbReference>
<reference evidence="9" key="1">
    <citation type="submission" date="2010-08" db="EMBL/GenBank/DDBJ databases">
        <authorList>
            <consortium name="Caenorhabditis japonica Sequencing Consortium"/>
            <person name="Wilson R.K."/>
        </authorList>
    </citation>
    <scope>NUCLEOTIDE SEQUENCE [LARGE SCALE GENOMIC DNA]</scope>
    <source>
        <strain evidence="9">DF5081</strain>
    </source>
</reference>
<evidence type="ECO:0000256" key="3">
    <source>
        <dbReference type="ARBA" id="ARBA00022896"/>
    </source>
</evidence>
<evidence type="ECO:0000313" key="8">
    <source>
        <dbReference type="EnsemblMetazoa" id="CJA04272a.1"/>
    </source>
</evidence>
<dbReference type="GO" id="GO:0005506">
    <property type="term" value="F:iron ion binding"/>
    <property type="evidence" value="ECO:0007669"/>
    <property type="project" value="InterPro"/>
</dbReference>
<accession>A0A8R1DK09</accession>
<dbReference type="PANTHER" id="PTHR10869:SF215">
    <property type="entry name" value="FE2OG DIOXYGENASE DOMAIN-CONTAINING PROTEIN"/>
    <property type="match status" value="1"/>
</dbReference>
<keyword evidence="2" id="KW-0479">Metal-binding</keyword>
<evidence type="ECO:0000256" key="1">
    <source>
        <dbReference type="ARBA" id="ARBA00001961"/>
    </source>
</evidence>
<evidence type="ECO:0000256" key="2">
    <source>
        <dbReference type="ARBA" id="ARBA00022723"/>
    </source>
</evidence>
<keyword evidence="5" id="KW-0560">Oxidoreductase</keyword>
<evidence type="ECO:0000313" key="9">
    <source>
        <dbReference type="Proteomes" id="UP000005237"/>
    </source>
</evidence>
<evidence type="ECO:0000256" key="6">
    <source>
        <dbReference type="ARBA" id="ARBA00023004"/>
    </source>
</evidence>
<reference evidence="8" key="2">
    <citation type="submission" date="2022-06" db="UniProtKB">
        <authorList>
            <consortium name="EnsemblMetazoa"/>
        </authorList>
    </citation>
    <scope>IDENTIFICATION</scope>
    <source>
        <strain evidence="8">DF5081</strain>
    </source>
</reference>
<dbReference type="Gene3D" id="2.60.120.620">
    <property type="entry name" value="q2cbj1_9rhob like domain"/>
    <property type="match status" value="1"/>
</dbReference>
<keyword evidence="3" id="KW-0847">Vitamin C</keyword>
<dbReference type="InterPro" id="IPR044862">
    <property type="entry name" value="Pro_4_hyd_alph_FE2OG_OXY"/>
</dbReference>
<dbReference type="GO" id="GO:0016222">
    <property type="term" value="C:procollagen-proline 4-dioxygenase complex"/>
    <property type="evidence" value="ECO:0007669"/>
    <property type="project" value="EnsemblMetazoa"/>
</dbReference>
<dbReference type="Proteomes" id="UP000005237">
    <property type="component" value="Unassembled WGS sequence"/>
</dbReference>
<evidence type="ECO:0000259" key="7">
    <source>
        <dbReference type="PROSITE" id="PS51471"/>
    </source>
</evidence>
<sequence length="205" mass="22650">MVHRRMCKRAVVEAEELQLKALMISGHANGSAAEPTSTVRAANGTWLNHRGRPNFARIHRNLQFAIGNALNLEAAEPWQILSYNANGYYAPHYDYLDPNTKGVGIREDGNRIATVLLILQIAKKGGTTVFPNLDLNIRPKAGDVIVWINFETSGNSNARTLHAACPIKEGVKIGATLWVRSKKQELSLPCSLSEDHFLTDNFFAS</sequence>
<dbReference type="InterPro" id="IPR005123">
    <property type="entry name" value="Oxoglu/Fe-dep_dioxygenase_dom"/>
</dbReference>